<dbReference type="Proteomes" id="UP001181693">
    <property type="component" value="Unassembled WGS sequence"/>
</dbReference>
<sequence length="97" mass="11350">MIVSELSGMLMHVSIKRKNKWQLHTYHVYWMDTAIMATKIHQKVNINTNHHAKKPNPCEKKGKKKGTVTHNCFAEVHRSLKFCSDCLLWVTLQLSNY</sequence>
<accession>A0AAV2ZHF8</accession>
<reference evidence="1" key="1">
    <citation type="thesis" date="2020" institute="ProQuest LLC" country="789 East Eisenhower Parkway, Ann Arbor, MI, USA">
        <title>Comparative Genomics and Chromosome Evolution.</title>
        <authorList>
            <person name="Mudd A.B."/>
        </authorList>
    </citation>
    <scope>NUCLEOTIDE SEQUENCE</scope>
    <source>
        <strain evidence="1">1538</strain>
        <tissue evidence="1">Blood</tissue>
    </source>
</reference>
<protein>
    <submittedName>
        <fullName evidence="1">Uncharacterized protein</fullName>
    </submittedName>
</protein>
<proteinExistence type="predicted"/>
<keyword evidence="2" id="KW-1185">Reference proteome</keyword>
<dbReference type="EMBL" id="DYDO01000013">
    <property type="protein sequence ID" value="DBA14275.1"/>
    <property type="molecule type" value="Genomic_DNA"/>
</dbReference>
<comment type="caution">
    <text evidence="1">The sequence shown here is derived from an EMBL/GenBank/DDBJ whole genome shotgun (WGS) entry which is preliminary data.</text>
</comment>
<evidence type="ECO:0000313" key="1">
    <source>
        <dbReference type="EMBL" id="DBA14275.1"/>
    </source>
</evidence>
<evidence type="ECO:0000313" key="2">
    <source>
        <dbReference type="Proteomes" id="UP001181693"/>
    </source>
</evidence>
<gene>
    <name evidence="1" type="ORF">GDO54_005269</name>
</gene>
<dbReference type="AlphaFoldDB" id="A0AAV2ZHF8"/>
<organism evidence="1 2">
    <name type="scientific">Pyxicephalus adspersus</name>
    <name type="common">African bullfrog</name>
    <dbReference type="NCBI Taxonomy" id="30357"/>
    <lineage>
        <taxon>Eukaryota</taxon>
        <taxon>Metazoa</taxon>
        <taxon>Chordata</taxon>
        <taxon>Craniata</taxon>
        <taxon>Vertebrata</taxon>
        <taxon>Euteleostomi</taxon>
        <taxon>Amphibia</taxon>
        <taxon>Batrachia</taxon>
        <taxon>Anura</taxon>
        <taxon>Neobatrachia</taxon>
        <taxon>Ranoidea</taxon>
        <taxon>Pyxicephalidae</taxon>
        <taxon>Pyxicephalinae</taxon>
        <taxon>Pyxicephalus</taxon>
    </lineage>
</organism>
<name>A0AAV2ZHF8_PYXAD</name>